<proteinExistence type="predicted"/>
<dbReference type="EMBL" id="CP001739">
    <property type="protein sequence ID" value="ACZ07788.1"/>
    <property type="molecule type" value="Genomic_DNA"/>
</dbReference>
<name>D1AFA3_SEBTE</name>
<sequence length="223" mass="24653">MKKLLLAFSILALGSFSFANERSGPQIEGRVGWSFNKNYDNDYDTDSKGMEFAEGGVEFRKAGIGSLENLELGVGGSFMYDNGTRHTVNDYSSIPLYGVVRYNIININDSIMPYVKGHLGYSINSLSDNVYNSQGGRVDGDMKGGLYYGVGIGVELYGFTVELMYRGINAEFKQDDKYDYYDGETKANKTSLGLSIGYNVSCLINPAACYESAFKQPDYILVK</sequence>
<dbReference type="SUPFAM" id="SSF56925">
    <property type="entry name" value="OMPA-like"/>
    <property type="match status" value="1"/>
</dbReference>
<reference evidence="2 3" key="2">
    <citation type="journal article" date="2010" name="Stand. Genomic Sci.">
        <title>Complete genome sequence of Sebaldella termitidis type strain (NCTC 11300).</title>
        <authorList>
            <person name="Harmon-Smith M."/>
            <person name="Celia L."/>
            <person name="Chertkov O."/>
            <person name="Lapidus A."/>
            <person name="Copeland A."/>
            <person name="Glavina Del Rio T."/>
            <person name="Nolan M."/>
            <person name="Lucas S."/>
            <person name="Tice H."/>
            <person name="Cheng J.F."/>
            <person name="Han C."/>
            <person name="Detter J.C."/>
            <person name="Bruce D."/>
            <person name="Goodwin L."/>
            <person name="Pitluck S."/>
            <person name="Pati A."/>
            <person name="Liolios K."/>
            <person name="Ivanova N."/>
            <person name="Mavromatis K."/>
            <person name="Mikhailova N."/>
            <person name="Chen A."/>
            <person name="Palaniappan K."/>
            <person name="Land M."/>
            <person name="Hauser L."/>
            <person name="Chang Y.J."/>
            <person name="Jeffries C.D."/>
            <person name="Brettin T."/>
            <person name="Goker M."/>
            <person name="Beck B."/>
            <person name="Bristow J."/>
            <person name="Eisen J.A."/>
            <person name="Markowitz V."/>
            <person name="Hugenholtz P."/>
            <person name="Kyrpides N.C."/>
            <person name="Klenk H.P."/>
            <person name="Chen F."/>
        </authorList>
    </citation>
    <scope>NUCLEOTIDE SEQUENCE [LARGE SCALE GENOMIC DNA]</scope>
    <source>
        <strain evidence="3">ATCC 33386 / NCTC 11300</strain>
    </source>
</reference>
<keyword evidence="3" id="KW-1185">Reference proteome</keyword>
<feature type="signal peptide" evidence="1">
    <location>
        <begin position="1"/>
        <end position="19"/>
    </location>
</feature>
<protein>
    <recommendedName>
        <fullName evidence="4">Outer membrane protein beta-barrel domain-containing protein</fullName>
    </recommendedName>
</protein>
<keyword evidence="1" id="KW-0732">Signal</keyword>
<organism evidence="2 3">
    <name type="scientific">Sebaldella termitidis (strain ATCC 33386 / NCTC 11300)</name>
    <dbReference type="NCBI Taxonomy" id="526218"/>
    <lineage>
        <taxon>Bacteria</taxon>
        <taxon>Fusobacteriati</taxon>
        <taxon>Fusobacteriota</taxon>
        <taxon>Fusobacteriia</taxon>
        <taxon>Fusobacteriales</taxon>
        <taxon>Leptotrichiaceae</taxon>
        <taxon>Sebaldella</taxon>
    </lineage>
</organism>
<dbReference type="Proteomes" id="UP000000845">
    <property type="component" value="Chromosome"/>
</dbReference>
<dbReference type="AlphaFoldDB" id="D1AFA3"/>
<accession>D1AFA3</accession>
<feature type="chain" id="PRO_5003019743" description="Outer membrane protein beta-barrel domain-containing protein" evidence="1">
    <location>
        <begin position="20"/>
        <end position="223"/>
    </location>
</feature>
<dbReference type="Gene3D" id="2.40.160.20">
    <property type="match status" value="1"/>
</dbReference>
<dbReference type="InterPro" id="IPR011250">
    <property type="entry name" value="OMP/PagP_B-barrel"/>
</dbReference>
<evidence type="ECO:0000256" key="1">
    <source>
        <dbReference type="SAM" id="SignalP"/>
    </source>
</evidence>
<evidence type="ECO:0000313" key="2">
    <source>
        <dbReference type="EMBL" id="ACZ07788.1"/>
    </source>
</evidence>
<evidence type="ECO:0008006" key="4">
    <source>
        <dbReference type="Google" id="ProtNLM"/>
    </source>
</evidence>
<dbReference type="RefSeq" id="WP_012860384.1">
    <property type="nucleotide sequence ID" value="NC_013517.1"/>
</dbReference>
<gene>
    <name evidence="2" type="ordered locus">Sterm_0920</name>
</gene>
<dbReference type="eggNOG" id="COG3637">
    <property type="taxonomic scope" value="Bacteria"/>
</dbReference>
<evidence type="ECO:0000313" key="3">
    <source>
        <dbReference type="Proteomes" id="UP000000845"/>
    </source>
</evidence>
<reference evidence="3" key="1">
    <citation type="submission" date="2009-09" db="EMBL/GenBank/DDBJ databases">
        <title>The complete chromosome of Sebaldella termitidis ATCC 33386.</title>
        <authorList>
            <consortium name="US DOE Joint Genome Institute (JGI-PGF)"/>
            <person name="Lucas S."/>
            <person name="Copeland A."/>
            <person name="Lapidus A."/>
            <person name="Glavina del Rio T."/>
            <person name="Dalin E."/>
            <person name="Tice H."/>
            <person name="Bruce D."/>
            <person name="Goodwin L."/>
            <person name="Pitluck S."/>
            <person name="Kyrpides N."/>
            <person name="Mavromatis K."/>
            <person name="Ivanova N."/>
            <person name="Mikhailova N."/>
            <person name="Sims D."/>
            <person name="Meincke L."/>
            <person name="Brettin T."/>
            <person name="Detter J.C."/>
            <person name="Han C."/>
            <person name="Larimer F."/>
            <person name="Land M."/>
            <person name="Hauser L."/>
            <person name="Markowitz V."/>
            <person name="Cheng J.F."/>
            <person name="Hugenholtz P."/>
            <person name="Woyke T."/>
            <person name="Wu D."/>
            <person name="Eisen J.A."/>
        </authorList>
    </citation>
    <scope>NUCLEOTIDE SEQUENCE [LARGE SCALE GENOMIC DNA]</scope>
    <source>
        <strain evidence="3">ATCC 33386 / NCTC 11300</strain>
    </source>
</reference>
<dbReference type="HOGENOM" id="CLU_1239431_0_0_0"/>
<dbReference type="KEGG" id="str:Sterm_0920"/>